<feature type="region of interest" description="Disordered" evidence="7">
    <location>
        <begin position="464"/>
        <end position="523"/>
    </location>
</feature>
<evidence type="ECO:0000256" key="5">
    <source>
        <dbReference type="ARBA" id="ARBA00022824"/>
    </source>
</evidence>
<gene>
    <name evidence="10" type="ORF">C2S_7225</name>
</gene>
<dbReference type="SUPFAM" id="SSF48452">
    <property type="entry name" value="TPR-like"/>
    <property type="match status" value="1"/>
</dbReference>
<dbReference type="EMBL" id="CABFJX010000235">
    <property type="protein sequence ID" value="VTT68898.1"/>
    <property type="molecule type" value="Genomic_DNA"/>
</dbReference>
<keyword evidence="3" id="KW-0677">Repeat</keyword>
<keyword evidence="5" id="KW-0256">Endoplasmic reticulum</keyword>
<dbReference type="Proteomes" id="UP000760494">
    <property type="component" value="Unassembled WGS sequence"/>
</dbReference>
<feature type="compositionally biased region" description="Low complexity" evidence="7">
    <location>
        <begin position="511"/>
        <end position="523"/>
    </location>
</feature>
<dbReference type="GO" id="GO:0034975">
    <property type="term" value="P:protein folding in endoplasmic reticulum"/>
    <property type="evidence" value="ECO:0007669"/>
    <property type="project" value="TreeGrafter"/>
</dbReference>
<evidence type="ECO:0000256" key="4">
    <source>
        <dbReference type="ARBA" id="ARBA00022803"/>
    </source>
</evidence>
<dbReference type="InterPro" id="IPR036869">
    <property type="entry name" value="J_dom_sf"/>
</dbReference>
<evidence type="ECO:0000313" key="10">
    <source>
        <dbReference type="EMBL" id="VTT68898.1"/>
    </source>
</evidence>
<organism evidence="10 11">
    <name type="scientific">Fusarium fujikuroi</name>
    <name type="common">Bakanae and foot rot disease fungus</name>
    <name type="synonym">Gibberella fujikuroi</name>
    <dbReference type="NCBI Taxonomy" id="5127"/>
    <lineage>
        <taxon>Eukaryota</taxon>
        <taxon>Fungi</taxon>
        <taxon>Dikarya</taxon>
        <taxon>Ascomycota</taxon>
        <taxon>Pezizomycotina</taxon>
        <taxon>Sordariomycetes</taxon>
        <taxon>Hypocreomycetidae</taxon>
        <taxon>Hypocreales</taxon>
        <taxon>Nectriaceae</taxon>
        <taxon>Fusarium</taxon>
        <taxon>Fusarium fujikuroi species complex</taxon>
    </lineage>
</organism>
<dbReference type="FunFam" id="1.10.287.110:FF:000083">
    <property type="entry name" value="DnaJ and TPR domain protein"/>
    <property type="match status" value="1"/>
</dbReference>
<dbReference type="AlphaFoldDB" id="A0A2H3RNB8"/>
<dbReference type="PROSITE" id="PS50076">
    <property type="entry name" value="DNAJ_2"/>
    <property type="match status" value="1"/>
</dbReference>
<dbReference type="GO" id="GO:0005788">
    <property type="term" value="C:endoplasmic reticulum lumen"/>
    <property type="evidence" value="ECO:0007669"/>
    <property type="project" value="UniProtKB-SubCell"/>
</dbReference>
<evidence type="ECO:0000256" key="8">
    <source>
        <dbReference type="SAM" id="SignalP"/>
    </source>
</evidence>
<dbReference type="InterPro" id="IPR051727">
    <property type="entry name" value="DnaJ_C3_Co-chaperones"/>
</dbReference>
<evidence type="ECO:0000259" key="9">
    <source>
        <dbReference type="PROSITE" id="PS50076"/>
    </source>
</evidence>
<dbReference type="Pfam" id="PF00226">
    <property type="entry name" value="DnaJ"/>
    <property type="match status" value="1"/>
</dbReference>
<evidence type="ECO:0000256" key="7">
    <source>
        <dbReference type="SAM" id="MobiDB-lite"/>
    </source>
</evidence>
<feature type="signal peptide" evidence="8">
    <location>
        <begin position="1"/>
        <end position="21"/>
    </location>
</feature>
<reference evidence="10" key="1">
    <citation type="submission" date="2019-05" db="EMBL/GenBank/DDBJ databases">
        <authorList>
            <person name="Piombo E."/>
        </authorList>
    </citation>
    <scope>NUCLEOTIDE SEQUENCE</scope>
    <source>
        <strain evidence="10">C2S</strain>
    </source>
</reference>
<dbReference type="PANTHER" id="PTHR44140:SF2">
    <property type="entry name" value="LD25575P"/>
    <property type="match status" value="1"/>
</dbReference>
<dbReference type="PRINTS" id="PR00625">
    <property type="entry name" value="JDOMAIN"/>
</dbReference>
<dbReference type="InterPro" id="IPR019734">
    <property type="entry name" value="TPR_rpt"/>
</dbReference>
<dbReference type="InterPro" id="IPR011990">
    <property type="entry name" value="TPR-like_helical_dom_sf"/>
</dbReference>
<evidence type="ECO:0000256" key="6">
    <source>
        <dbReference type="ARBA" id="ARBA00073740"/>
    </source>
</evidence>
<evidence type="ECO:0000313" key="11">
    <source>
        <dbReference type="Proteomes" id="UP000760494"/>
    </source>
</evidence>
<dbReference type="Pfam" id="PF13432">
    <property type="entry name" value="TPR_16"/>
    <property type="match status" value="1"/>
</dbReference>
<dbReference type="SMART" id="SM00028">
    <property type="entry name" value="TPR"/>
    <property type="match status" value="5"/>
</dbReference>
<sequence>MHLNLAGLAVAATAFLATASALSPQDIPADLPVSNLLTKAQSHLSRGETSEALVYYDAAIARDPTNYLSLFKRATAYLSLGRTSQATDDFNKVLSLKPGFEGAHLQLARLRAKAGDWDAAKAQYGLAGKTPKPAEFVELEEAKLAAHLADMASKGGKWEECVSHAGTAIVVASRSPHLRELRAHCRFELGDVELALSDLQHVLHMKPGDTSPHIVISATSFYALGDLENGIGQVKKCLQSDPDSKTCKKLHKQEKKVEKAYKKIQGQLSRGQPTTAGRALVGTADDSGLVPDVRNQVEELKKNKSIPKTARIQLLENLVEMTCQAYTESSHKEAPKYCDESLQLNPDSFWGLLHKGKAQLKSELYDAAIATLEKAAEIRPDLKEKVNPILNKAHIALKRSKTKDYYKVLGVENDADERQIKSAYRKQSKIFHPDKAAKQGIPKEEAEKKMASINEAYEVLSDPELRARFDRGDDPNSQERPNPFQGQGNPFGGGGGHPFMFQQGGGGGGPNIKFQFGGQPFGF</sequence>
<comment type="caution">
    <text evidence="10">The sequence shown here is derived from an EMBL/GenBank/DDBJ whole genome shotgun (WGS) entry which is preliminary data.</text>
</comment>
<evidence type="ECO:0000256" key="2">
    <source>
        <dbReference type="ARBA" id="ARBA00022729"/>
    </source>
</evidence>
<protein>
    <recommendedName>
        <fullName evidence="6">Tetratricopeptide repeat and J domain-containing co-chaperone DNJ1</fullName>
    </recommendedName>
</protein>
<dbReference type="GO" id="GO:0051087">
    <property type="term" value="F:protein-folding chaperone binding"/>
    <property type="evidence" value="ECO:0007669"/>
    <property type="project" value="TreeGrafter"/>
</dbReference>
<name>A0A2H3RNB8_FUSFU</name>
<proteinExistence type="predicted"/>
<dbReference type="GO" id="GO:0051787">
    <property type="term" value="F:misfolded protein binding"/>
    <property type="evidence" value="ECO:0007669"/>
    <property type="project" value="TreeGrafter"/>
</dbReference>
<feature type="domain" description="J" evidence="9">
    <location>
        <begin position="404"/>
        <end position="473"/>
    </location>
</feature>
<dbReference type="Gene3D" id="1.25.40.10">
    <property type="entry name" value="Tetratricopeptide repeat domain"/>
    <property type="match status" value="1"/>
</dbReference>
<comment type="subcellular location">
    <subcellularLocation>
        <location evidence="1">Endoplasmic reticulum lumen</location>
    </subcellularLocation>
</comment>
<evidence type="ECO:0000256" key="3">
    <source>
        <dbReference type="ARBA" id="ARBA00022737"/>
    </source>
</evidence>
<feature type="chain" id="PRO_5043837021" description="Tetratricopeptide repeat and J domain-containing co-chaperone DNJ1" evidence="8">
    <location>
        <begin position="22"/>
        <end position="523"/>
    </location>
</feature>
<dbReference type="PROSITE" id="PS50005">
    <property type="entry name" value="TPR"/>
    <property type="match status" value="2"/>
</dbReference>
<accession>A0A2H3RNB8</accession>
<dbReference type="Gene3D" id="1.10.287.110">
    <property type="entry name" value="DnaJ domain"/>
    <property type="match status" value="1"/>
</dbReference>
<dbReference type="SMART" id="SM00271">
    <property type="entry name" value="DnaJ"/>
    <property type="match status" value="1"/>
</dbReference>
<feature type="compositionally biased region" description="Basic and acidic residues" evidence="7">
    <location>
        <begin position="464"/>
        <end position="474"/>
    </location>
</feature>
<feature type="compositionally biased region" description="Gly residues" evidence="7">
    <location>
        <begin position="489"/>
        <end position="510"/>
    </location>
</feature>
<dbReference type="PANTHER" id="PTHR44140">
    <property type="entry name" value="LD25575P"/>
    <property type="match status" value="1"/>
</dbReference>
<dbReference type="SUPFAM" id="SSF46565">
    <property type="entry name" value="Chaperone J-domain"/>
    <property type="match status" value="1"/>
</dbReference>
<dbReference type="InterPro" id="IPR001623">
    <property type="entry name" value="DnaJ_domain"/>
</dbReference>
<keyword evidence="4" id="KW-0802">TPR repeat</keyword>
<dbReference type="FunFam" id="1.25.40.10:FF:000224">
    <property type="entry name" value="DnaJ and TPR domain protein"/>
    <property type="match status" value="1"/>
</dbReference>
<keyword evidence="2 8" id="KW-0732">Signal</keyword>
<dbReference type="CDD" id="cd06257">
    <property type="entry name" value="DnaJ"/>
    <property type="match status" value="1"/>
</dbReference>
<evidence type="ECO:0000256" key="1">
    <source>
        <dbReference type="ARBA" id="ARBA00004319"/>
    </source>
</evidence>
<dbReference type="Pfam" id="PF13181">
    <property type="entry name" value="TPR_8"/>
    <property type="match status" value="1"/>
</dbReference>